<evidence type="ECO:0000256" key="3">
    <source>
        <dbReference type="ARBA" id="ARBA00022729"/>
    </source>
</evidence>
<gene>
    <name evidence="8" type="ORF">F2Q69_00052382</name>
</gene>
<dbReference type="AlphaFoldDB" id="A0A8S9N425"/>
<name>A0A8S9N425_BRACR</name>
<evidence type="ECO:0000256" key="2">
    <source>
        <dbReference type="ARBA" id="ARBA00022692"/>
    </source>
</evidence>
<feature type="domain" description="Malectin-like" evidence="7">
    <location>
        <begin position="124"/>
        <end position="367"/>
    </location>
</feature>
<dbReference type="Pfam" id="PF12819">
    <property type="entry name" value="Malectin_like"/>
    <property type="match status" value="1"/>
</dbReference>
<comment type="subcellular location">
    <subcellularLocation>
        <location evidence="1">Membrane</location>
        <topology evidence="1">Single-pass membrane protein</topology>
    </subcellularLocation>
</comment>
<sequence length="459" mass="51971">MWPNSSSPSFPTKADRPPRRETAMATIAGSAAGSFEETWSLGEGDAGLGGDKVDEHLAEADEVEPLLKDPPMEVVLVTLSTKRVPCILGSKQRMNSHQLLSSLLGLFAILQLVLAQGPEGFFSLDCGLSANEPPYTKSRTGITFSSDEYFVEGGISGRVHKDEAETAKPYETLRYFPIKKRNCYNLNVTQDRYLIRAVFLYGNYDGQETHPKFDLFIDRTQWVTVSDQDEPHKNWESMYSPVKGVILEQEIIHIAKSNTLKVCLVKTDTTTPFISALELRPLSKNIYGTKNGSLVSIYRALLRDSYEEVRYPDDVHDRIWYSYSHPNWTTVNNTLNLDVSNPFGLPQAAIMTASIPRNANSPLKIDRLYYNQVEQIHVNSERMCYGKSGVALDGRWTSWNKRGRKQCNLVVFMQNSLDDCSEWLSIDAYCRFQLNHFGLPQKRGKKSALWCLKERNLLS</sequence>
<dbReference type="GO" id="GO:0016020">
    <property type="term" value="C:membrane"/>
    <property type="evidence" value="ECO:0007669"/>
    <property type="project" value="UniProtKB-SubCell"/>
</dbReference>
<dbReference type="EMBL" id="QGKX02002183">
    <property type="protein sequence ID" value="KAF3490016.1"/>
    <property type="molecule type" value="Genomic_DNA"/>
</dbReference>
<keyword evidence="5" id="KW-0472">Membrane</keyword>
<dbReference type="PANTHER" id="PTHR45631:SF22">
    <property type="entry name" value="LRR RECEPTOR-LIKE SERINE_THREONINE-PROTEIN KINASE PAM74-RELATED"/>
    <property type="match status" value="1"/>
</dbReference>
<protein>
    <recommendedName>
        <fullName evidence="7">Malectin-like domain-containing protein</fullName>
    </recommendedName>
</protein>
<evidence type="ECO:0000256" key="4">
    <source>
        <dbReference type="ARBA" id="ARBA00022989"/>
    </source>
</evidence>
<organism evidence="8 9">
    <name type="scientific">Brassica cretica</name>
    <name type="common">Mustard</name>
    <dbReference type="NCBI Taxonomy" id="69181"/>
    <lineage>
        <taxon>Eukaryota</taxon>
        <taxon>Viridiplantae</taxon>
        <taxon>Streptophyta</taxon>
        <taxon>Embryophyta</taxon>
        <taxon>Tracheophyta</taxon>
        <taxon>Spermatophyta</taxon>
        <taxon>Magnoliopsida</taxon>
        <taxon>eudicotyledons</taxon>
        <taxon>Gunneridae</taxon>
        <taxon>Pentapetalae</taxon>
        <taxon>rosids</taxon>
        <taxon>malvids</taxon>
        <taxon>Brassicales</taxon>
        <taxon>Brassicaceae</taxon>
        <taxon>Brassiceae</taxon>
        <taxon>Brassica</taxon>
    </lineage>
</organism>
<evidence type="ECO:0000256" key="5">
    <source>
        <dbReference type="ARBA" id="ARBA00023136"/>
    </source>
</evidence>
<comment type="caution">
    <text evidence="8">The sequence shown here is derived from an EMBL/GenBank/DDBJ whole genome shotgun (WGS) entry which is preliminary data.</text>
</comment>
<evidence type="ECO:0000259" key="7">
    <source>
        <dbReference type="Pfam" id="PF12819"/>
    </source>
</evidence>
<keyword evidence="3" id="KW-0732">Signal</keyword>
<feature type="compositionally biased region" description="Basic and acidic residues" evidence="6">
    <location>
        <begin position="13"/>
        <end position="22"/>
    </location>
</feature>
<dbReference type="InterPro" id="IPR024788">
    <property type="entry name" value="Malectin-like_Carb-bd_dom"/>
</dbReference>
<feature type="compositionally biased region" description="Polar residues" evidence="6">
    <location>
        <begin position="1"/>
        <end position="10"/>
    </location>
</feature>
<evidence type="ECO:0000256" key="6">
    <source>
        <dbReference type="SAM" id="MobiDB-lite"/>
    </source>
</evidence>
<dbReference type="PANTHER" id="PTHR45631">
    <property type="entry name" value="OS07G0107800 PROTEIN-RELATED"/>
    <property type="match status" value="1"/>
</dbReference>
<keyword evidence="4" id="KW-1133">Transmembrane helix</keyword>
<reference evidence="8" key="1">
    <citation type="submission" date="2019-12" db="EMBL/GenBank/DDBJ databases">
        <title>Genome sequencing and annotation of Brassica cretica.</title>
        <authorList>
            <person name="Studholme D.J."/>
            <person name="Sarris P."/>
        </authorList>
    </citation>
    <scope>NUCLEOTIDE SEQUENCE</scope>
    <source>
        <strain evidence="8">PFS-109/04</strain>
        <tissue evidence="8">Leaf</tissue>
    </source>
</reference>
<dbReference type="Proteomes" id="UP000712600">
    <property type="component" value="Unassembled WGS sequence"/>
</dbReference>
<proteinExistence type="predicted"/>
<accession>A0A8S9N425</accession>
<evidence type="ECO:0000256" key="1">
    <source>
        <dbReference type="ARBA" id="ARBA00004167"/>
    </source>
</evidence>
<keyword evidence="2" id="KW-0812">Transmembrane</keyword>
<feature type="non-terminal residue" evidence="8">
    <location>
        <position position="1"/>
    </location>
</feature>
<evidence type="ECO:0000313" key="8">
    <source>
        <dbReference type="EMBL" id="KAF3490016.1"/>
    </source>
</evidence>
<feature type="region of interest" description="Disordered" evidence="6">
    <location>
        <begin position="1"/>
        <end position="24"/>
    </location>
</feature>
<evidence type="ECO:0000313" key="9">
    <source>
        <dbReference type="Proteomes" id="UP000712600"/>
    </source>
</evidence>